<name>A0ACC2NQU9_9HYME</name>
<comment type="caution">
    <text evidence="1">The sequence shown here is derived from an EMBL/GenBank/DDBJ whole genome shotgun (WGS) entry which is preliminary data.</text>
</comment>
<proteinExistence type="predicted"/>
<evidence type="ECO:0000313" key="1">
    <source>
        <dbReference type="EMBL" id="KAJ8673580.1"/>
    </source>
</evidence>
<organism evidence="1 2">
    <name type="scientific">Eretmocerus hayati</name>
    <dbReference type="NCBI Taxonomy" id="131215"/>
    <lineage>
        <taxon>Eukaryota</taxon>
        <taxon>Metazoa</taxon>
        <taxon>Ecdysozoa</taxon>
        <taxon>Arthropoda</taxon>
        <taxon>Hexapoda</taxon>
        <taxon>Insecta</taxon>
        <taxon>Pterygota</taxon>
        <taxon>Neoptera</taxon>
        <taxon>Endopterygota</taxon>
        <taxon>Hymenoptera</taxon>
        <taxon>Apocrita</taxon>
        <taxon>Proctotrupomorpha</taxon>
        <taxon>Chalcidoidea</taxon>
        <taxon>Aphelinidae</taxon>
        <taxon>Aphelininae</taxon>
        <taxon>Eretmocerus</taxon>
    </lineage>
</organism>
<gene>
    <name evidence="1" type="ORF">QAD02_004842</name>
</gene>
<protein>
    <submittedName>
        <fullName evidence="1">Uncharacterized protein</fullName>
    </submittedName>
</protein>
<keyword evidence="2" id="KW-1185">Reference proteome</keyword>
<reference evidence="1" key="1">
    <citation type="submission" date="2023-04" db="EMBL/GenBank/DDBJ databases">
        <title>A chromosome-level genome assembly of the parasitoid wasp Eretmocerus hayati.</title>
        <authorList>
            <person name="Zhong Y."/>
            <person name="Liu S."/>
            <person name="Liu Y."/>
        </authorList>
    </citation>
    <scope>NUCLEOTIDE SEQUENCE</scope>
    <source>
        <strain evidence="1">ZJU_SS_LIU_2023</strain>
    </source>
</reference>
<accession>A0ACC2NQU9</accession>
<evidence type="ECO:0000313" key="2">
    <source>
        <dbReference type="Proteomes" id="UP001239111"/>
    </source>
</evidence>
<dbReference type="EMBL" id="CM056743">
    <property type="protein sequence ID" value="KAJ8673580.1"/>
    <property type="molecule type" value="Genomic_DNA"/>
</dbReference>
<sequence>MLTETETNENHGVLRNEDPIPLLTEAPHLPRMISPVLEIPTLIPSSDSHDVRISENVDLSSPANTAPDASQDSDDDANTLAMANAGEEMEDIEGADGGLGERGVQEMGAGANDRETPLPEARPAAGSAQGPGERQKQLYMKTKCHLRMELQVMVKIKVFTVCIT</sequence>
<dbReference type="Proteomes" id="UP001239111">
    <property type="component" value="Chromosome 3"/>
</dbReference>